<proteinExistence type="predicted"/>
<evidence type="ECO:0000313" key="3">
    <source>
        <dbReference type="Proteomes" id="UP000057820"/>
    </source>
</evidence>
<dbReference type="InterPro" id="IPR029069">
    <property type="entry name" value="HotDog_dom_sf"/>
</dbReference>
<organism evidence="2 3">
    <name type="scientific">Nocardia farcinica</name>
    <dbReference type="NCBI Taxonomy" id="37329"/>
    <lineage>
        <taxon>Bacteria</taxon>
        <taxon>Bacillati</taxon>
        <taxon>Actinomycetota</taxon>
        <taxon>Actinomycetes</taxon>
        <taxon>Mycobacteriales</taxon>
        <taxon>Nocardiaceae</taxon>
        <taxon>Nocardia</taxon>
    </lineage>
</organism>
<dbReference type="AlphaFoldDB" id="A0A0H5NWK4"/>
<feature type="domain" description="Acyl-CoA thioesterase-like N-terminal HotDog" evidence="1">
    <location>
        <begin position="41"/>
        <end position="122"/>
    </location>
</feature>
<dbReference type="CDD" id="cd03443">
    <property type="entry name" value="PaaI_thioesterase"/>
    <property type="match status" value="1"/>
</dbReference>
<evidence type="ECO:0000259" key="1">
    <source>
        <dbReference type="Pfam" id="PF13622"/>
    </source>
</evidence>
<dbReference type="InterPro" id="IPR049449">
    <property type="entry name" value="TesB_ACOT8-like_N"/>
</dbReference>
<dbReference type="Gene3D" id="2.40.160.210">
    <property type="entry name" value="Acyl-CoA thioesterase, double hotdog domain"/>
    <property type="match status" value="1"/>
</dbReference>
<protein>
    <submittedName>
        <fullName evidence="2">Protein of uncharacterized function (DUF3705)</fullName>
    </submittedName>
</protein>
<sequence length="281" mass="30326">MARTLANQPLRQHRSLADMDIPLAFFERTERGFEALPMAVSAWSPDMVNGPAICGLLGGALESAHRPDGFIPARLTVDLFRPTLRKPLEVTTTEVRRGTRIAVADAELLQEGRAVARATAVFLRPSAQPPGRVWTRQERPDLPPAELLDGSISHLWHTDTTGWSARLSEHQNAERKRNFQQPIPVILGEPPSPLAAAATIGESTSMMTHWGDRGVGFINADLTLTMSRLPHGAIGVQAENHFSTDGVAVGNATLFDRDGFFGACVVTALANPAAQVDFSGA</sequence>
<gene>
    <name evidence="2" type="ORF">ERS450000_03701</name>
</gene>
<dbReference type="EMBL" id="LN868939">
    <property type="protein sequence ID" value="CRY80135.1"/>
    <property type="molecule type" value="Genomic_DNA"/>
</dbReference>
<keyword evidence="2" id="KW-0614">Plasmid</keyword>
<geneLocation type="plasmid" evidence="2">
    <name>2</name>
</geneLocation>
<name>A0A0H5NWK4_NOCFR</name>
<dbReference type="SUPFAM" id="SSF54637">
    <property type="entry name" value="Thioesterase/thiol ester dehydrase-isomerase"/>
    <property type="match status" value="1"/>
</dbReference>
<dbReference type="KEGG" id="nfr:ERS450000_03701"/>
<dbReference type="Proteomes" id="UP000057820">
    <property type="component" value="Plasmid 2"/>
</dbReference>
<accession>A0A0H5NWK4</accession>
<reference evidence="3" key="1">
    <citation type="submission" date="2015-03" db="EMBL/GenBank/DDBJ databases">
        <authorList>
            <consortium name="Pathogen Informatics"/>
        </authorList>
    </citation>
    <scope>NUCLEOTIDE SEQUENCE [LARGE SCALE GENOMIC DNA]</scope>
    <source>
        <strain evidence="3">NCTC11134</strain>
        <plasmid evidence="3">2</plasmid>
    </source>
</reference>
<evidence type="ECO:0000313" key="2">
    <source>
        <dbReference type="EMBL" id="CRY80135.1"/>
    </source>
</evidence>
<dbReference type="InterPro" id="IPR042171">
    <property type="entry name" value="Acyl-CoA_hotdog"/>
</dbReference>
<dbReference type="Pfam" id="PF13622">
    <property type="entry name" value="4HBT_3"/>
    <property type="match status" value="1"/>
</dbReference>